<dbReference type="GO" id="GO:0005524">
    <property type="term" value="F:ATP binding"/>
    <property type="evidence" value="ECO:0007669"/>
    <property type="project" value="UniProtKB-UniRule"/>
</dbReference>
<dbReference type="PROSITE" id="PS00486">
    <property type="entry name" value="DNA_MISMATCH_REPAIR_2"/>
    <property type="match status" value="1"/>
</dbReference>
<evidence type="ECO:0000256" key="6">
    <source>
        <dbReference type="ARBA" id="ARBA00023125"/>
    </source>
</evidence>
<evidence type="ECO:0000256" key="1">
    <source>
        <dbReference type="ARBA" id="ARBA00006271"/>
    </source>
</evidence>
<keyword evidence="4 9" id="KW-0227">DNA damage</keyword>
<dbReference type="Gene3D" id="3.40.50.300">
    <property type="entry name" value="P-loop containing nucleotide triphosphate hydrolases"/>
    <property type="match status" value="1"/>
</dbReference>
<dbReference type="SUPFAM" id="SSF48334">
    <property type="entry name" value="DNA repair protein MutS, domain III"/>
    <property type="match status" value="1"/>
</dbReference>
<dbReference type="InterPro" id="IPR000432">
    <property type="entry name" value="DNA_mismatch_repair_MutS_C"/>
</dbReference>
<dbReference type="GO" id="GO:0003684">
    <property type="term" value="F:damaged DNA binding"/>
    <property type="evidence" value="ECO:0007669"/>
    <property type="project" value="UniProtKB-UniRule"/>
</dbReference>
<dbReference type="NCBIfam" id="NF003810">
    <property type="entry name" value="PRK05399.1"/>
    <property type="match status" value="1"/>
</dbReference>
<organism evidence="12 13">
    <name type="scientific">Allomeiothermus silvanus (strain ATCC 700542 / DSM 9946 / NBRC 106475 / NCIMB 13440 / VI-R2)</name>
    <name type="common">Thermus silvanus</name>
    <dbReference type="NCBI Taxonomy" id="526227"/>
    <lineage>
        <taxon>Bacteria</taxon>
        <taxon>Thermotogati</taxon>
        <taxon>Deinococcota</taxon>
        <taxon>Deinococci</taxon>
        <taxon>Thermales</taxon>
        <taxon>Thermaceae</taxon>
        <taxon>Allomeiothermus</taxon>
    </lineage>
</organism>
<dbReference type="SMART" id="SM00533">
    <property type="entry name" value="MUTSd"/>
    <property type="match status" value="1"/>
</dbReference>
<evidence type="ECO:0000256" key="7">
    <source>
        <dbReference type="ARBA" id="ARBA00023204"/>
    </source>
</evidence>
<dbReference type="PIRSF" id="PIRSF037677">
    <property type="entry name" value="DNA_mis_repair_Msh6"/>
    <property type="match status" value="1"/>
</dbReference>
<protein>
    <recommendedName>
        <fullName evidence="2 9">DNA mismatch repair protein MutS</fullName>
    </recommendedName>
</protein>
<dbReference type="InterPro" id="IPR007695">
    <property type="entry name" value="DNA_mismatch_repair_MutS-lik_N"/>
</dbReference>
<proteinExistence type="inferred from homology"/>
<dbReference type="Gene3D" id="1.10.1420.10">
    <property type="match status" value="2"/>
</dbReference>
<dbReference type="SUPFAM" id="SSF55271">
    <property type="entry name" value="DNA repair protein MutS, domain I"/>
    <property type="match status" value="1"/>
</dbReference>
<dbReference type="Pfam" id="PF05190">
    <property type="entry name" value="MutS_IV"/>
    <property type="match status" value="1"/>
</dbReference>
<dbReference type="InterPro" id="IPR007861">
    <property type="entry name" value="DNA_mismatch_repair_MutS_clamp"/>
</dbReference>
<comment type="function">
    <text evidence="8 9">This protein is involved in the repair of mismatches in DNA. It is possible that it carries out the mismatch recognition step. This protein has a weak ATPase activity.</text>
</comment>
<dbReference type="InterPro" id="IPR005748">
    <property type="entry name" value="DNA_mismatch_repair_MutS"/>
</dbReference>
<dbReference type="InterPro" id="IPR007860">
    <property type="entry name" value="DNA_mmatch_repair_MutS_con_dom"/>
</dbReference>
<dbReference type="RefSeq" id="WP_013157975.1">
    <property type="nucleotide sequence ID" value="NC_014212.1"/>
</dbReference>
<dbReference type="InterPro" id="IPR016151">
    <property type="entry name" value="DNA_mismatch_repair_MutS_N"/>
</dbReference>
<evidence type="ECO:0000256" key="4">
    <source>
        <dbReference type="ARBA" id="ARBA00022763"/>
    </source>
</evidence>
<comment type="similarity">
    <text evidence="1 9 10">Belongs to the DNA mismatch repair MutS family.</text>
</comment>
<evidence type="ECO:0000313" key="13">
    <source>
        <dbReference type="Proteomes" id="UP000001916"/>
    </source>
</evidence>
<dbReference type="PANTHER" id="PTHR11361">
    <property type="entry name" value="DNA MISMATCH REPAIR PROTEIN MUTS FAMILY MEMBER"/>
    <property type="match status" value="1"/>
</dbReference>
<keyword evidence="6 9" id="KW-0238">DNA-binding</keyword>
<dbReference type="SUPFAM" id="SSF52540">
    <property type="entry name" value="P-loop containing nucleoside triphosphate hydrolases"/>
    <property type="match status" value="1"/>
</dbReference>
<evidence type="ECO:0000256" key="3">
    <source>
        <dbReference type="ARBA" id="ARBA00022741"/>
    </source>
</evidence>
<dbReference type="Gene3D" id="3.40.1170.10">
    <property type="entry name" value="DNA repair protein MutS, domain I"/>
    <property type="match status" value="1"/>
</dbReference>
<dbReference type="PANTHER" id="PTHR11361:SF34">
    <property type="entry name" value="DNA MISMATCH REPAIR PROTEIN MSH1, MITOCHONDRIAL"/>
    <property type="match status" value="1"/>
</dbReference>
<dbReference type="InterPro" id="IPR036678">
    <property type="entry name" value="MutS_con_dom_sf"/>
</dbReference>
<dbReference type="InterPro" id="IPR017261">
    <property type="entry name" value="DNA_mismatch_repair_MutS/MSH"/>
</dbReference>
<feature type="domain" description="DNA mismatch repair proteins mutS family" evidence="11">
    <location>
        <begin position="691"/>
        <end position="707"/>
    </location>
</feature>
<dbReference type="KEGG" id="msv:Mesil_1520"/>
<dbReference type="OrthoDB" id="9802448at2"/>
<dbReference type="Pfam" id="PF05188">
    <property type="entry name" value="MutS_II"/>
    <property type="match status" value="1"/>
</dbReference>
<dbReference type="EMBL" id="CP002042">
    <property type="protein sequence ID" value="ADH63410.1"/>
    <property type="molecule type" value="Genomic_DNA"/>
</dbReference>
<dbReference type="SUPFAM" id="SSF53150">
    <property type="entry name" value="DNA repair protein MutS, domain II"/>
    <property type="match status" value="1"/>
</dbReference>
<name>D7BF57_ALLS1</name>
<dbReference type="GO" id="GO:0006298">
    <property type="term" value="P:mismatch repair"/>
    <property type="evidence" value="ECO:0007669"/>
    <property type="project" value="UniProtKB-UniRule"/>
</dbReference>
<dbReference type="Pfam" id="PF01624">
    <property type="entry name" value="MutS_I"/>
    <property type="match status" value="1"/>
</dbReference>
<sequence>MILKGQGSGPLPPLLQQYVELRDAYPDYLLLFQVGDFYEAFGEDAERLSRALGITLTHKTSKDFTTPMAGIPIRSADSHLERLLKMGFRVGLAEQTEPVEAAEGLVRREVTQLLTPGTLTRENLLRPDANYLAAIATGEGYGVVFLEVSTGEFRGVVLYSKSALYDELFRNRPAEVLLAPELYANEAFREEFQRRFPLMVSSGSFDPQGARSALVQQFGMLPSGLDHPALERAAGAVLAYARTTQAGALPQVRGFARYDPSAYMQLSETTLRTLEVYDPSPVGSYLPVGEERTLMGVLGLTRTAPGRRLLKAWLRQPLLDEGPIQARLDAVEALVRDSVLREAVRRLLYRIHDLERLAARLAAGRSNARDLAALARSLGLLPELQGQLLACEPLRVLAERLPLLAEVVERISAALVEEPPLKITEGGLIKDGFDATLDAHRERAEAGRSWIAGLEAAERSRTGIPSLKVGYNQVMGYYLEVTRPYYAQVPSDWRIVATLKDRQRYTRPDLREKEREILLAEEAGRKREYEVFQELREELSGQAERVREAALVLAELDVYATLAEVAARHGYTRPRFSPDRLFIRAGRHPVVERHLEGRFIANDLEMGPEARLLILTGPNMSGKSTYLRQTALIALLGQIGSFVPAEEAVLPIFDRIYTRIGAADDIAGGRSTFMVEMEELAQILQGATARSLVLLDEIGRGTSTYDGLSLAWAASEYLHDRIKALTLFATHYFELTALPETLPAARNYHVAAREEVGGLVFYHQVLPGPASKSYGLEVARLAGLPPEVLGRAGQLLAGLEARRDDWSQALAEELLALDLTRLTPLEALLKLQQLRERLYPVMVSEAAD</sequence>
<dbReference type="STRING" id="526227.Mesil_1520"/>
<dbReference type="FunFam" id="3.40.50.300:FF:000870">
    <property type="entry name" value="MutS protein homolog 4"/>
    <property type="match status" value="1"/>
</dbReference>
<dbReference type="SMART" id="SM00534">
    <property type="entry name" value="MUTSac"/>
    <property type="match status" value="1"/>
</dbReference>
<evidence type="ECO:0000259" key="11">
    <source>
        <dbReference type="PROSITE" id="PS00486"/>
    </source>
</evidence>
<dbReference type="HAMAP" id="MF_00096">
    <property type="entry name" value="MutS"/>
    <property type="match status" value="1"/>
</dbReference>
<keyword evidence="7 9" id="KW-0234">DNA repair</keyword>
<keyword evidence="3 9" id="KW-0547">Nucleotide-binding</keyword>
<dbReference type="InterPro" id="IPR007696">
    <property type="entry name" value="DNA_mismatch_repair_MutS_core"/>
</dbReference>
<dbReference type="NCBIfam" id="TIGR01070">
    <property type="entry name" value="mutS1"/>
    <property type="match status" value="1"/>
</dbReference>
<gene>
    <name evidence="9" type="primary">mutS</name>
    <name evidence="12" type="ordered locus">Mesil_1520</name>
</gene>
<dbReference type="Proteomes" id="UP000001916">
    <property type="component" value="Chromosome"/>
</dbReference>
<dbReference type="InterPro" id="IPR027417">
    <property type="entry name" value="P-loop_NTPase"/>
</dbReference>
<evidence type="ECO:0000256" key="9">
    <source>
        <dbReference type="HAMAP-Rule" id="MF_00096"/>
    </source>
</evidence>
<dbReference type="Pfam" id="PF05192">
    <property type="entry name" value="MutS_III"/>
    <property type="match status" value="1"/>
</dbReference>
<keyword evidence="5 9" id="KW-0067">ATP-binding</keyword>
<evidence type="ECO:0000256" key="5">
    <source>
        <dbReference type="ARBA" id="ARBA00022840"/>
    </source>
</evidence>
<dbReference type="CDD" id="cd03284">
    <property type="entry name" value="ABC_MutS1"/>
    <property type="match status" value="1"/>
</dbReference>
<dbReference type="Gene3D" id="3.30.420.110">
    <property type="entry name" value="MutS, connector domain"/>
    <property type="match status" value="1"/>
</dbReference>
<dbReference type="GO" id="GO:0140664">
    <property type="term" value="F:ATP-dependent DNA damage sensor activity"/>
    <property type="evidence" value="ECO:0007669"/>
    <property type="project" value="InterPro"/>
</dbReference>
<reference evidence="12 13" key="1">
    <citation type="journal article" date="2010" name="Stand. Genomic Sci.">
        <title>Complete genome sequence of Meiothermus silvanus type strain (VI-R2).</title>
        <authorList>
            <person name="Sikorski J."/>
            <person name="Tindall B.J."/>
            <person name="Lowry S."/>
            <person name="Lucas S."/>
            <person name="Nolan M."/>
            <person name="Copeland A."/>
            <person name="Glavina Del Rio T."/>
            <person name="Tice H."/>
            <person name="Cheng J.F."/>
            <person name="Han C."/>
            <person name="Pitluck S."/>
            <person name="Liolios K."/>
            <person name="Ivanova N."/>
            <person name="Mavromatis K."/>
            <person name="Mikhailova N."/>
            <person name="Pati A."/>
            <person name="Goodwin L."/>
            <person name="Chen A."/>
            <person name="Palaniappan K."/>
            <person name="Land M."/>
            <person name="Hauser L."/>
            <person name="Chang Y.J."/>
            <person name="Jeffries C.D."/>
            <person name="Rohde M."/>
            <person name="Goker M."/>
            <person name="Woyke T."/>
            <person name="Bristow J."/>
            <person name="Eisen J.A."/>
            <person name="Markowitz V."/>
            <person name="Hugenholtz P."/>
            <person name="Kyrpides N.C."/>
            <person name="Klenk H.P."/>
            <person name="Lapidus A."/>
        </authorList>
    </citation>
    <scope>NUCLEOTIDE SEQUENCE [LARGE SCALE GENOMIC DNA]</scope>
    <source>
        <strain evidence="13">ATCC 700542 / DSM 9946 / VI-R2</strain>
    </source>
</reference>
<evidence type="ECO:0000313" key="12">
    <source>
        <dbReference type="EMBL" id="ADH63410.1"/>
    </source>
</evidence>
<dbReference type="HOGENOM" id="CLU_002472_3_1_0"/>
<dbReference type="InterPro" id="IPR045076">
    <property type="entry name" value="MutS"/>
</dbReference>
<evidence type="ECO:0000256" key="10">
    <source>
        <dbReference type="RuleBase" id="RU003756"/>
    </source>
</evidence>
<dbReference type="GO" id="GO:0030983">
    <property type="term" value="F:mismatched DNA binding"/>
    <property type="evidence" value="ECO:0007669"/>
    <property type="project" value="InterPro"/>
</dbReference>
<dbReference type="Pfam" id="PF00488">
    <property type="entry name" value="MutS_V"/>
    <property type="match status" value="1"/>
</dbReference>
<evidence type="ECO:0000256" key="8">
    <source>
        <dbReference type="ARBA" id="ARBA00024647"/>
    </source>
</evidence>
<evidence type="ECO:0000256" key="2">
    <source>
        <dbReference type="ARBA" id="ARBA00021982"/>
    </source>
</evidence>
<dbReference type="InterPro" id="IPR036187">
    <property type="entry name" value="DNA_mismatch_repair_MutS_sf"/>
</dbReference>
<dbReference type="eggNOG" id="COG0249">
    <property type="taxonomic scope" value="Bacteria"/>
</dbReference>
<accession>D7BF57</accession>
<dbReference type="AlphaFoldDB" id="D7BF57"/>
<keyword evidence="13" id="KW-1185">Reference proteome</keyword>
<feature type="binding site" evidence="9">
    <location>
        <begin position="617"/>
        <end position="624"/>
    </location>
    <ligand>
        <name>ATP</name>
        <dbReference type="ChEBI" id="CHEBI:30616"/>
    </ligand>
</feature>